<name>A0A6C0IBR9_9ZZZZ</name>
<keyword evidence="1" id="KW-1133">Transmembrane helix</keyword>
<dbReference type="AlphaFoldDB" id="A0A6C0IBR9"/>
<reference evidence="2" key="1">
    <citation type="journal article" date="2020" name="Nature">
        <title>Giant virus diversity and host interactions through global metagenomics.</title>
        <authorList>
            <person name="Schulz F."/>
            <person name="Roux S."/>
            <person name="Paez-Espino D."/>
            <person name="Jungbluth S."/>
            <person name="Walsh D.A."/>
            <person name="Denef V.J."/>
            <person name="McMahon K.D."/>
            <person name="Konstantinidis K.T."/>
            <person name="Eloe-Fadrosh E.A."/>
            <person name="Kyrpides N.C."/>
            <person name="Woyke T."/>
        </authorList>
    </citation>
    <scope>NUCLEOTIDE SEQUENCE</scope>
    <source>
        <strain evidence="2">GVMAG-M-3300023184-68</strain>
    </source>
</reference>
<evidence type="ECO:0000256" key="1">
    <source>
        <dbReference type="SAM" id="Phobius"/>
    </source>
</evidence>
<feature type="transmembrane region" description="Helical" evidence="1">
    <location>
        <begin position="12"/>
        <end position="37"/>
    </location>
</feature>
<accession>A0A6C0IBR9</accession>
<keyword evidence="1" id="KW-0472">Membrane</keyword>
<organism evidence="2">
    <name type="scientific">viral metagenome</name>
    <dbReference type="NCBI Taxonomy" id="1070528"/>
    <lineage>
        <taxon>unclassified sequences</taxon>
        <taxon>metagenomes</taxon>
        <taxon>organismal metagenomes</taxon>
    </lineage>
</organism>
<protein>
    <submittedName>
        <fullName evidence="2">Uncharacterized protein</fullName>
    </submittedName>
</protein>
<keyword evidence="1" id="KW-0812">Transmembrane</keyword>
<feature type="transmembrane region" description="Helical" evidence="1">
    <location>
        <begin position="57"/>
        <end position="81"/>
    </location>
</feature>
<evidence type="ECO:0000313" key="2">
    <source>
        <dbReference type="EMBL" id="QHT90444.1"/>
    </source>
</evidence>
<sequence>MNVLCKPAHVYLILSLILFIIMMSISFASSNIFLFIIKVGIWTLLLNWLCFAGYTGFAWLLVFFPIIIVSFFLAVVIIAIIKQNKNENENRQNNHIEK</sequence>
<proteinExistence type="predicted"/>
<dbReference type="EMBL" id="MN740154">
    <property type="protein sequence ID" value="QHT90444.1"/>
    <property type="molecule type" value="Genomic_DNA"/>
</dbReference>